<feature type="region of interest" description="Disordered" evidence="6">
    <location>
        <begin position="90"/>
        <end position="127"/>
    </location>
</feature>
<dbReference type="PANTHER" id="PTHR31674:SF62">
    <property type="entry name" value="B3 DOMAIN-CONTAINING PROTEIN REM14-RELATED"/>
    <property type="match status" value="1"/>
</dbReference>
<protein>
    <recommendedName>
        <fullName evidence="9">TF-B3 domain-containing protein</fullName>
    </recommendedName>
</protein>
<evidence type="ECO:0000256" key="3">
    <source>
        <dbReference type="ARBA" id="ARBA00023125"/>
    </source>
</evidence>
<dbReference type="GO" id="GO:0003677">
    <property type="term" value="F:DNA binding"/>
    <property type="evidence" value="ECO:0007669"/>
    <property type="project" value="UniProtKB-KW"/>
</dbReference>
<reference evidence="7" key="1">
    <citation type="submission" date="2019-10" db="EMBL/GenBank/DDBJ databases">
        <authorList>
            <person name="Zhang R."/>
            <person name="Pan Y."/>
            <person name="Wang J."/>
            <person name="Ma R."/>
            <person name="Yu S."/>
        </authorList>
    </citation>
    <scope>NUCLEOTIDE SEQUENCE</scope>
    <source>
        <strain evidence="7">LA-IB0</strain>
        <tissue evidence="7">Leaf</tissue>
    </source>
</reference>
<keyword evidence="4" id="KW-0804">Transcription</keyword>
<dbReference type="InterPro" id="IPR015300">
    <property type="entry name" value="DNA-bd_pseudobarrel_sf"/>
</dbReference>
<evidence type="ECO:0000256" key="5">
    <source>
        <dbReference type="ARBA" id="ARBA00023242"/>
    </source>
</evidence>
<evidence type="ECO:0000256" key="4">
    <source>
        <dbReference type="ARBA" id="ARBA00023163"/>
    </source>
</evidence>
<feature type="compositionally biased region" description="Acidic residues" evidence="6">
    <location>
        <begin position="97"/>
        <end position="127"/>
    </location>
</feature>
<name>A0AAV6WV16_9LAMI</name>
<keyword evidence="5" id="KW-0539">Nucleus</keyword>
<dbReference type="Proteomes" id="UP000826271">
    <property type="component" value="Unassembled WGS sequence"/>
</dbReference>
<proteinExistence type="predicted"/>
<evidence type="ECO:0000313" key="7">
    <source>
        <dbReference type="EMBL" id="KAG8374058.1"/>
    </source>
</evidence>
<dbReference type="EMBL" id="WHWC01000011">
    <property type="protein sequence ID" value="KAG8374058.1"/>
    <property type="molecule type" value="Genomic_DNA"/>
</dbReference>
<dbReference type="PANTHER" id="PTHR31674">
    <property type="entry name" value="B3 DOMAIN-CONTAINING PROTEIN REM-LIKE 3-RELATED"/>
    <property type="match status" value="1"/>
</dbReference>
<accession>A0AAV6WV16</accession>
<evidence type="ECO:0008006" key="9">
    <source>
        <dbReference type="Google" id="ProtNLM"/>
    </source>
</evidence>
<sequence>MTIPASFAQHARLTVQSRLTVKTILATFSFGVERVHGLLMLERAEWQQFRTMHGLHTGDFIHFYHQGGMVFHATAMIPSGSSKKYEFAPVTISDDSSTGEDDDNVGDTDDSSEENEETEEDDDDMDVSQEEGFQAYGLDSQSVAKLKPIWKGTAVEVQLKWKGKIGVDGQGTCLFKDCWIDFVTKNNIKTGQHLAFVITGGSGDKVKMEVTKLRRA</sequence>
<comment type="subcellular location">
    <subcellularLocation>
        <location evidence="1">Nucleus</location>
    </subcellularLocation>
</comment>
<dbReference type="SUPFAM" id="SSF101936">
    <property type="entry name" value="DNA-binding pseudobarrel domain"/>
    <property type="match status" value="1"/>
</dbReference>
<organism evidence="7 8">
    <name type="scientific">Buddleja alternifolia</name>
    <dbReference type="NCBI Taxonomy" id="168488"/>
    <lineage>
        <taxon>Eukaryota</taxon>
        <taxon>Viridiplantae</taxon>
        <taxon>Streptophyta</taxon>
        <taxon>Embryophyta</taxon>
        <taxon>Tracheophyta</taxon>
        <taxon>Spermatophyta</taxon>
        <taxon>Magnoliopsida</taxon>
        <taxon>eudicotyledons</taxon>
        <taxon>Gunneridae</taxon>
        <taxon>Pentapetalae</taxon>
        <taxon>asterids</taxon>
        <taxon>lamiids</taxon>
        <taxon>Lamiales</taxon>
        <taxon>Scrophulariaceae</taxon>
        <taxon>Buddlejeae</taxon>
        <taxon>Buddleja</taxon>
    </lineage>
</organism>
<keyword evidence="8" id="KW-1185">Reference proteome</keyword>
<evidence type="ECO:0000256" key="2">
    <source>
        <dbReference type="ARBA" id="ARBA00023015"/>
    </source>
</evidence>
<evidence type="ECO:0000256" key="6">
    <source>
        <dbReference type="SAM" id="MobiDB-lite"/>
    </source>
</evidence>
<keyword evidence="2" id="KW-0805">Transcription regulation</keyword>
<dbReference type="GO" id="GO:0005634">
    <property type="term" value="C:nucleus"/>
    <property type="evidence" value="ECO:0007669"/>
    <property type="project" value="UniProtKB-SubCell"/>
</dbReference>
<comment type="caution">
    <text evidence="7">The sequence shown here is derived from an EMBL/GenBank/DDBJ whole genome shotgun (WGS) entry which is preliminary data.</text>
</comment>
<dbReference type="InterPro" id="IPR039218">
    <property type="entry name" value="REM_fam"/>
</dbReference>
<evidence type="ECO:0000313" key="8">
    <source>
        <dbReference type="Proteomes" id="UP000826271"/>
    </source>
</evidence>
<gene>
    <name evidence="7" type="ORF">BUALT_Bualt11G0091400</name>
</gene>
<dbReference type="AlphaFoldDB" id="A0AAV6WV16"/>
<keyword evidence="3" id="KW-0238">DNA-binding</keyword>
<evidence type="ECO:0000256" key="1">
    <source>
        <dbReference type="ARBA" id="ARBA00004123"/>
    </source>
</evidence>